<gene>
    <name evidence="2" type="ORF">H3147_23335</name>
</gene>
<dbReference type="Proteomes" id="UP000517765">
    <property type="component" value="Unassembled WGS sequence"/>
</dbReference>
<dbReference type="InterPro" id="IPR006121">
    <property type="entry name" value="HMA_dom"/>
</dbReference>
<feature type="non-terminal residue" evidence="2">
    <location>
        <position position="28"/>
    </location>
</feature>
<dbReference type="SUPFAM" id="SSF55008">
    <property type="entry name" value="HMA, heavy metal-associated domain"/>
    <property type="match status" value="1"/>
</dbReference>
<dbReference type="Pfam" id="PF00403">
    <property type="entry name" value="HMA"/>
    <property type="match status" value="1"/>
</dbReference>
<protein>
    <submittedName>
        <fullName evidence="2">Heavy-metal-associated domain-containing protein</fullName>
    </submittedName>
</protein>
<sequence>MTCASCAARIEKKLNRMEGVEATVNYAT</sequence>
<evidence type="ECO:0000313" key="2">
    <source>
        <dbReference type="EMBL" id="MBB1261723.1"/>
    </source>
</evidence>
<name>A0A7W3X050_9ACTN</name>
<comment type="caution">
    <text evidence="2">The sequence shown here is derived from an EMBL/GenBank/DDBJ whole genome shotgun (WGS) entry which is preliminary data.</text>
</comment>
<accession>A0A7W3X050</accession>
<organism evidence="2 3">
    <name type="scientific">Streptomyces alkaliterrae</name>
    <dbReference type="NCBI Taxonomy" id="2213162"/>
    <lineage>
        <taxon>Bacteria</taxon>
        <taxon>Bacillati</taxon>
        <taxon>Actinomycetota</taxon>
        <taxon>Actinomycetes</taxon>
        <taxon>Kitasatosporales</taxon>
        <taxon>Streptomycetaceae</taxon>
        <taxon>Streptomyces</taxon>
    </lineage>
</organism>
<dbReference type="Gene3D" id="3.30.70.100">
    <property type="match status" value="1"/>
</dbReference>
<dbReference type="EMBL" id="JABJXA010000202">
    <property type="protein sequence ID" value="MBB1261723.1"/>
    <property type="molecule type" value="Genomic_DNA"/>
</dbReference>
<dbReference type="AlphaFoldDB" id="A0A7W3X050"/>
<dbReference type="InterPro" id="IPR036163">
    <property type="entry name" value="HMA_dom_sf"/>
</dbReference>
<dbReference type="PROSITE" id="PS50846">
    <property type="entry name" value="HMA_2"/>
    <property type="match status" value="1"/>
</dbReference>
<evidence type="ECO:0000259" key="1">
    <source>
        <dbReference type="PROSITE" id="PS50846"/>
    </source>
</evidence>
<feature type="domain" description="HMA" evidence="1">
    <location>
        <begin position="1"/>
        <end position="28"/>
    </location>
</feature>
<evidence type="ECO:0000313" key="3">
    <source>
        <dbReference type="Proteomes" id="UP000517765"/>
    </source>
</evidence>
<dbReference type="CDD" id="cd00371">
    <property type="entry name" value="HMA"/>
    <property type="match status" value="1"/>
</dbReference>
<dbReference type="GO" id="GO:0046872">
    <property type="term" value="F:metal ion binding"/>
    <property type="evidence" value="ECO:0007669"/>
    <property type="project" value="InterPro"/>
</dbReference>
<proteinExistence type="predicted"/>
<reference evidence="3" key="1">
    <citation type="submission" date="2020-05" db="EMBL/GenBank/DDBJ databases">
        <title>Classification of alakaliphilic streptomycetes isolated from an alkaline soil next to Lonar Crater, India and a proposal for the recognition of Streptomyces alkaliterrae sp. nov.</title>
        <authorList>
            <person name="Golinska P."/>
        </authorList>
    </citation>
    <scope>NUCLEOTIDE SEQUENCE [LARGE SCALE GENOMIC DNA]</scope>
    <source>
        <strain evidence="3">OF8</strain>
    </source>
</reference>